<keyword evidence="2" id="KW-0547">Nucleotide-binding</keyword>
<dbReference type="InterPro" id="IPR003439">
    <property type="entry name" value="ABC_transporter-like_ATP-bd"/>
</dbReference>
<keyword evidence="3 5" id="KW-0067">ATP-binding</keyword>
<evidence type="ECO:0000256" key="2">
    <source>
        <dbReference type="ARBA" id="ARBA00022741"/>
    </source>
</evidence>
<dbReference type="EMBL" id="JAELYA010000001">
    <property type="protein sequence ID" value="MBO3274403.1"/>
    <property type="molecule type" value="Genomic_DNA"/>
</dbReference>
<dbReference type="Pfam" id="PF00005">
    <property type="entry name" value="ABC_tran"/>
    <property type="match status" value="1"/>
</dbReference>
<dbReference type="Proteomes" id="UP000669060">
    <property type="component" value="Unassembled WGS sequence"/>
</dbReference>
<dbReference type="PROSITE" id="PS50893">
    <property type="entry name" value="ABC_TRANSPORTER_2"/>
    <property type="match status" value="1"/>
</dbReference>
<dbReference type="CDD" id="cd03230">
    <property type="entry name" value="ABC_DR_subfamily_A"/>
    <property type="match status" value="1"/>
</dbReference>
<dbReference type="InterPro" id="IPR027417">
    <property type="entry name" value="P-loop_NTPase"/>
</dbReference>
<protein>
    <submittedName>
        <fullName evidence="5">ABC transporter ATP-binding protein</fullName>
    </submittedName>
</protein>
<gene>
    <name evidence="5" type="ORF">JFY56_04120</name>
</gene>
<evidence type="ECO:0000259" key="4">
    <source>
        <dbReference type="PROSITE" id="PS50893"/>
    </source>
</evidence>
<dbReference type="InterPro" id="IPR003593">
    <property type="entry name" value="AAA+_ATPase"/>
</dbReference>
<sequence length="301" mass="33416">MSGAPVAMRAASKQWGAFLALSGLDLVLRPGEVLGLLGHNGAGKSTTMKLILGLYPPSSGEVRVFGEAPTSPRGREGRGRLGYLPENVSFYEQLCGREVLAYFARLKRAPRRQVAELLERVGLADFAGQRVRTYSKGMRQRLGLAQALLGEPELLLLDEPTVGLDPIATQELYRMLEEHRRRGAAILLCSHVLPGIEPYIDRAMILSRGRVLACGPLDELRRQAGLPARLRVHGELAEDTAWLPDVRCQRESDRAWALELTEESKLATLRQVLAQHPDDLWLENPSLEDLYVHFNRQAEAS</sequence>
<reference evidence="5 6" key="1">
    <citation type="submission" date="2020-12" db="EMBL/GenBank/DDBJ databases">
        <title>Pseudomonas schmalbachii sp. nov. isolated from millipede gut.</title>
        <authorList>
            <person name="Shelomi M."/>
        </authorList>
    </citation>
    <scope>NUCLEOTIDE SEQUENCE [LARGE SCALE GENOMIC DNA]</scope>
    <source>
        <strain evidence="5 6">Milli4</strain>
    </source>
</reference>
<dbReference type="Gene3D" id="3.40.50.300">
    <property type="entry name" value="P-loop containing nucleotide triphosphate hydrolases"/>
    <property type="match status" value="1"/>
</dbReference>
<evidence type="ECO:0000256" key="3">
    <source>
        <dbReference type="ARBA" id="ARBA00022840"/>
    </source>
</evidence>
<dbReference type="GO" id="GO:0005524">
    <property type="term" value="F:ATP binding"/>
    <property type="evidence" value="ECO:0007669"/>
    <property type="project" value="UniProtKB-KW"/>
</dbReference>
<dbReference type="InterPro" id="IPR017871">
    <property type="entry name" value="ABC_transporter-like_CS"/>
</dbReference>
<keyword evidence="1" id="KW-0813">Transport</keyword>
<accession>A0ABS3TLX8</accession>
<evidence type="ECO:0000256" key="1">
    <source>
        <dbReference type="ARBA" id="ARBA00022448"/>
    </source>
</evidence>
<dbReference type="PROSITE" id="PS00211">
    <property type="entry name" value="ABC_TRANSPORTER_1"/>
    <property type="match status" value="1"/>
</dbReference>
<evidence type="ECO:0000313" key="6">
    <source>
        <dbReference type="Proteomes" id="UP000669060"/>
    </source>
</evidence>
<dbReference type="PANTHER" id="PTHR42939:SF1">
    <property type="entry name" value="ABC TRANSPORTER ATP-BINDING PROTEIN ALBC-RELATED"/>
    <property type="match status" value="1"/>
</dbReference>
<organism evidence="5 6">
    <name type="scientific">Pseudomonas schmalbachii</name>
    <dbReference type="NCBI Taxonomy" id="2816993"/>
    <lineage>
        <taxon>Bacteria</taxon>
        <taxon>Pseudomonadati</taxon>
        <taxon>Pseudomonadota</taxon>
        <taxon>Gammaproteobacteria</taxon>
        <taxon>Pseudomonadales</taxon>
        <taxon>Pseudomonadaceae</taxon>
        <taxon>Pseudomonas</taxon>
    </lineage>
</organism>
<evidence type="ECO:0000313" key="5">
    <source>
        <dbReference type="EMBL" id="MBO3274403.1"/>
    </source>
</evidence>
<dbReference type="SMART" id="SM00382">
    <property type="entry name" value="AAA"/>
    <property type="match status" value="1"/>
</dbReference>
<comment type="caution">
    <text evidence="5">The sequence shown here is derived from an EMBL/GenBank/DDBJ whole genome shotgun (WGS) entry which is preliminary data.</text>
</comment>
<dbReference type="RefSeq" id="WP_208312188.1">
    <property type="nucleotide sequence ID" value="NZ_JAELYA010000001.1"/>
</dbReference>
<keyword evidence="6" id="KW-1185">Reference proteome</keyword>
<dbReference type="InterPro" id="IPR051782">
    <property type="entry name" value="ABC_Transporter_VariousFunc"/>
</dbReference>
<feature type="domain" description="ABC transporter" evidence="4">
    <location>
        <begin position="6"/>
        <end position="233"/>
    </location>
</feature>
<dbReference type="PANTHER" id="PTHR42939">
    <property type="entry name" value="ABC TRANSPORTER ATP-BINDING PROTEIN ALBC-RELATED"/>
    <property type="match status" value="1"/>
</dbReference>
<name>A0ABS3TLX8_9PSED</name>
<dbReference type="SUPFAM" id="SSF52540">
    <property type="entry name" value="P-loop containing nucleoside triphosphate hydrolases"/>
    <property type="match status" value="1"/>
</dbReference>
<proteinExistence type="predicted"/>